<evidence type="ECO:0000313" key="2">
    <source>
        <dbReference type="EMBL" id="KAK7084752.1"/>
    </source>
</evidence>
<gene>
    <name evidence="2" type="ORF">SK128_001901</name>
</gene>
<organism evidence="2 3">
    <name type="scientific">Halocaridina rubra</name>
    <name type="common">Hawaiian red shrimp</name>
    <dbReference type="NCBI Taxonomy" id="373956"/>
    <lineage>
        <taxon>Eukaryota</taxon>
        <taxon>Metazoa</taxon>
        <taxon>Ecdysozoa</taxon>
        <taxon>Arthropoda</taxon>
        <taxon>Crustacea</taxon>
        <taxon>Multicrustacea</taxon>
        <taxon>Malacostraca</taxon>
        <taxon>Eumalacostraca</taxon>
        <taxon>Eucarida</taxon>
        <taxon>Decapoda</taxon>
        <taxon>Pleocyemata</taxon>
        <taxon>Caridea</taxon>
        <taxon>Atyoidea</taxon>
        <taxon>Atyidae</taxon>
        <taxon>Halocaridina</taxon>
    </lineage>
</organism>
<protein>
    <submittedName>
        <fullName evidence="2">Uncharacterized protein</fullName>
    </submittedName>
</protein>
<accession>A0AAN8XJM9</accession>
<keyword evidence="3" id="KW-1185">Reference proteome</keyword>
<dbReference type="Proteomes" id="UP001381693">
    <property type="component" value="Unassembled WGS sequence"/>
</dbReference>
<evidence type="ECO:0000313" key="3">
    <source>
        <dbReference type="Proteomes" id="UP001381693"/>
    </source>
</evidence>
<sequence length="80" mass="8602">MVQMFLAEYGDDVTAGGGGDVSNRDSEGFNNKGGSDGVTGRGSEVRLATLVARGIWDASRHFCVKGVIDFLMFVFNWHAT</sequence>
<comment type="caution">
    <text evidence="2">The sequence shown here is derived from an EMBL/GenBank/DDBJ whole genome shotgun (WGS) entry which is preliminary data.</text>
</comment>
<dbReference type="EMBL" id="JAXCGZ010001991">
    <property type="protein sequence ID" value="KAK7084752.1"/>
    <property type="molecule type" value="Genomic_DNA"/>
</dbReference>
<proteinExistence type="predicted"/>
<dbReference type="AlphaFoldDB" id="A0AAN8XJM9"/>
<feature type="region of interest" description="Disordered" evidence="1">
    <location>
        <begin position="11"/>
        <end position="37"/>
    </location>
</feature>
<name>A0AAN8XJM9_HALRR</name>
<evidence type="ECO:0000256" key="1">
    <source>
        <dbReference type="SAM" id="MobiDB-lite"/>
    </source>
</evidence>
<reference evidence="2 3" key="1">
    <citation type="submission" date="2023-11" db="EMBL/GenBank/DDBJ databases">
        <title>Halocaridina rubra genome assembly.</title>
        <authorList>
            <person name="Smith C."/>
        </authorList>
    </citation>
    <scope>NUCLEOTIDE SEQUENCE [LARGE SCALE GENOMIC DNA]</scope>
    <source>
        <strain evidence="2">EP-1</strain>
        <tissue evidence="2">Whole</tissue>
    </source>
</reference>